<reference evidence="1 2" key="1">
    <citation type="submission" date="2020-02" db="EMBL/GenBank/DDBJ databases">
        <title>Out from the shadows clarifying the taxonomy of the family Cryomorphaceae and related taxa by utilizing the GTDB taxonomic framework.</title>
        <authorList>
            <person name="Bowman J.P."/>
        </authorList>
    </citation>
    <scope>NUCLEOTIDE SEQUENCE [LARGE SCALE GENOMIC DNA]</scope>
    <source>
        <strain evidence="1 2">QSSC 1-22</strain>
    </source>
</reference>
<evidence type="ECO:0000313" key="1">
    <source>
        <dbReference type="EMBL" id="NEN22715.1"/>
    </source>
</evidence>
<sequence length="213" mass="24356">MIFENINRVLILAPHPDDAEFGLGGTIAKLIEKGKEVFVIVFSLCEKSTPANFEIGAIEQEMYASLSLLKIPKENIIVFDFSVREFPARRQEILEQMIEVRNKIKPDLVFIPSSSDIHQDHAVIHEEGKRAFKFYNLLGYEMPWNNFGFTSFVYNPLDDSHLNSKLDAIACYKSQNFRTYSSPEFITALATLRGGQILIKYAESFELIRLIAK</sequence>
<keyword evidence="2" id="KW-1185">Reference proteome</keyword>
<dbReference type="Gene3D" id="3.40.50.10320">
    <property type="entry name" value="LmbE-like"/>
    <property type="match status" value="1"/>
</dbReference>
<proteinExistence type="predicted"/>
<dbReference type="InterPro" id="IPR003737">
    <property type="entry name" value="GlcNAc_PI_deacetylase-related"/>
</dbReference>
<dbReference type="SUPFAM" id="SSF102588">
    <property type="entry name" value="LmbE-like"/>
    <property type="match status" value="1"/>
</dbReference>
<dbReference type="InterPro" id="IPR024078">
    <property type="entry name" value="LmbE-like_dom_sf"/>
</dbReference>
<evidence type="ECO:0000313" key="2">
    <source>
        <dbReference type="Proteomes" id="UP000486602"/>
    </source>
</evidence>
<dbReference type="Proteomes" id="UP000486602">
    <property type="component" value="Unassembled WGS sequence"/>
</dbReference>
<name>A0A7K3WPN1_9FLAO</name>
<gene>
    <name evidence="1" type="ORF">G3O08_04245</name>
</gene>
<dbReference type="RefSeq" id="WP_163283443.1">
    <property type="nucleotide sequence ID" value="NZ_JAAGVY010000005.1"/>
</dbReference>
<dbReference type="PANTHER" id="PTHR12993">
    <property type="entry name" value="N-ACETYLGLUCOSAMINYL-PHOSPHATIDYLINOSITOL DE-N-ACETYLASE-RELATED"/>
    <property type="match status" value="1"/>
</dbReference>
<organism evidence="1 2">
    <name type="scientific">Cryomorpha ignava</name>
    <dbReference type="NCBI Taxonomy" id="101383"/>
    <lineage>
        <taxon>Bacteria</taxon>
        <taxon>Pseudomonadati</taxon>
        <taxon>Bacteroidota</taxon>
        <taxon>Flavobacteriia</taxon>
        <taxon>Flavobacteriales</taxon>
        <taxon>Cryomorphaceae</taxon>
        <taxon>Cryomorpha</taxon>
    </lineage>
</organism>
<dbReference type="GO" id="GO:0016811">
    <property type="term" value="F:hydrolase activity, acting on carbon-nitrogen (but not peptide) bonds, in linear amides"/>
    <property type="evidence" value="ECO:0007669"/>
    <property type="project" value="TreeGrafter"/>
</dbReference>
<comment type="caution">
    <text evidence="1">The sequence shown here is derived from an EMBL/GenBank/DDBJ whole genome shotgun (WGS) entry which is preliminary data.</text>
</comment>
<dbReference type="PANTHER" id="PTHR12993:SF11">
    <property type="entry name" value="N-ACETYLGLUCOSAMINYL-PHOSPHATIDYLINOSITOL DE-N-ACETYLASE"/>
    <property type="match status" value="1"/>
</dbReference>
<dbReference type="AlphaFoldDB" id="A0A7K3WPN1"/>
<dbReference type="Pfam" id="PF02585">
    <property type="entry name" value="PIG-L"/>
    <property type="match status" value="1"/>
</dbReference>
<accession>A0A7K3WPN1</accession>
<protein>
    <submittedName>
        <fullName evidence="1">PIG-L family deacetylase</fullName>
    </submittedName>
</protein>
<dbReference type="EMBL" id="JAAGVY010000005">
    <property type="protein sequence ID" value="NEN22715.1"/>
    <property type="molecule type" value="Genomic_DNA"/>
</dbReference>